<gene>
    <name evidence="3" type="ORF">DWW24_20200</name>
    <name evidence="4" type="ORF">DXA53_16325</name>
    <name evidence="2" type="ORF">L0P03_16310</name>
</gene>
<feature type="signal peptide" evidence="1">
    <location>
        <begin position="1"/>
        <end position="22"/>
    </location>
</feature>
<dbReference type="Proteomes" id="UP001199750">
    <property type="component" value="Unassembled WGS sequence"/>
</dbReference>
<evidence type="ECO:0000313" key="4">
    <source>
        <dbReference type="EMBL" id="RGY04281.1"/>
    </source>
</evidence>
<proteinExistence type="predicted"/>
<dbReference type="Proteomes" id="UP000284434">
    <property type="component" value="Unassembled WGS sequence"/>
</dbReference>
<dbReference type="EMBL" id="QSCO01000026">
    <property type="protein sequence ID" value="RGY04281.1"/>
    <property type="molecule type" value="Genomic_DNA"/>
</dbReference>
<evidence type="ECO:0000313" key="2">
    <source>
        <dbReference type="EMBL" id="MCG4961397.1"/>
    </source>
</evidence>
<dbReference type="PROSITE" id="PS51257">
    <property type="entry name" value="PROKAR_LIPOPROTEIN"/>
    <property type="match status" value="1"/>
</dbReference>
<reference evidence="2" key="2">
    <citation type="submission" date="2022-01" db="EMBL/GenBank/DDBJ databases">
        <title>Collection of gut derived symbiotic bacterial strains cultured from healthy donors.</title>
        <authorList>
            <person name="Lin H."/>
            <person name="Kohout C."/>
            <person name="Waligurski E."/>
            <person name="Pamer E.G."/>
        </authorList>
    </citation>
    <scope>NUCLEOTIDE SEQUENCE</scope>
    <source>
        <strain evidence="2">DFI.1.149</strain>
    </source>
</reference>
<dbReference type="AlphaFoldDB" id="A0A3D4ZCE9"/>
<dbReference type="Pfam" id="PF15869">
    <property type="entry name" value="TolB_like"/>
    <property type="match status" value="1"/>
</dbReference>
<feature type="chain" id="PRO_5042708779" evidence="1">
    <location>
        <begin position="23"/>
        <end position="335"/>
    </location>
</feature>
<accession>A0A3D4ZCE9</accession>
<dbReference type="GeneID" id="61273343"/>
<dbReference type="Proteomes" id="UP000283426">
    <property type="component" value="Unassembled WGS sequence"/>
</dbReference>
<dbReference type="RefSeq" id="WP_083813694.1">
    <property type="nucleotide sequence ID" value="NZ_BAABYK010000001.1"/>
</dbReference>
<reference evidence="5 6" key="1">
    <citation type="submission" date="2018-08" db="EMBL/GenBank/DDBJ databases">
        <title>A genome reference for cultivated species of the human gut microbiota.</title>
        <authorList>
            <person name="Zou Y."/>
            <person name="Xue W."/>
            <person name="Luo G."/>
        </authorList>
    </citation>
    <scope>NUCLEOTIDE SEQUENCE [LARGE SCALE GENOMIC DNA]</scope>
    <source>
        <strain evidence="3 5">AF14-6AC</strain>
        <strain evidence="4 6">OF03-11</strain>
    </source>
</reference>
<dbReference type="EMBL" id="QRYW01000060">
    <property type="protein sequence ID" value="RGV18202.1"/>
    <property type="molecule type" value="Genomic_DNA"/>
</dbReference>
<evidence type="ECO:0000256" key="1">
    <source>
        <dbReference type="SAM" id="SignalP"/>
    </source>
</evidence>
<dbReference type="EMBL" id="JAKNDN010000035">
    <property type="protein sequence ID" value="MCG4961397.1"/>
    <property type="molecule type" value="Genomic_DNA"/>
</dbReference>
<keyword evidence="1" id="KW-0732">Signal</keyword>
<organism evidence="3 5">
    <name type="scientific">Odoribacter splanchnicus</name>
    <dbReference type="NCBI Taxonomy" id="28118"/>
    <lineage>
        <taxon>Bacteria</taxon>
        <taxon>Pseudomonadati</taxon>
        <taxon>Bacteroidota</taxon>
        <taxon>Bacteroidia</taxon>
        <taxon>Bacteroidales</taxon>
        <taxon>Odoribacteraceae</taxon>
        <taxon>Odoribacter</taxon>
    </lineage>
</organism>
<evidence type="ECO:0000313" key="3">
    <source>
        <dbReference type="EMBL" id="RGV18202.1"/>
    </source>
</evidence>
<name>A0A3D4ZCE9_9BACT</name>
<evidence type="ECO:0000313" key="6">
    <source>
        <dbReference type="Proteomes" id="UP000284434"/>
    </source>
</evidence>
<evidence type="ECO:0000313" key="5">
    <source>
        <dbReference type="Proteomes" id="UP000283426"/>
    </source>
</evidence>
<sequence>MMKSPYFILLCHLFLLFSCNRSQNTKNNFLKNFIPSHDIEITVLDSTDLVVDFIPSMVKMKDKIIYSQFTGDTIFSSIDLIHYKKNNFGKRGRGNNEFTEGYGLEKINDSILFIFDRTLAKLMFLQLSNDTIIFLPSYPTNHFMLDVHYGNDSIYFVTGTGNLEKNYALYNRNSKMLRPFISYPKGVNDNLTLNGKSRIYYSHIVRHPGMKKYMAFKDKHHIIDILEIKNDSLILVKRNIFTHFKWKMVSGVYRPSEKGTPNRVFTSKLVGLSKYVCALYKQDHSEFILTFDWDGNPLNSYKLPCHLLNFTGDDSLNFYGIALIGENYNLIHFKL</sequence>
<protein>
    <submittedName>
        <fullName evidence="2">TolB-like 6-bladed beta-propeller domain-containing protein</fullName>
    </submittedName>
</protein>
<comment type="caution">
    <text evidence="3">The sequence shown here is derived from an EMBL/GenBank/DDBJ whole genome shotgun (WGS) entry which is preliminary data.</text>
</comment>